<evidence type="ECO:0000256" key="1">
    <source>
        <dbReference type="SAM" id="MobiDB-lite"/>
    </source>
</evidence>
<feature type="non-terminal residue" evidence="2">
    <location>
        <position position="174"/>
    </location>
</feature>
<organism evidence="2 3">
    <name type="scientific">Durusdinium trenchii</name>
    <dbReference type="NCBI Taxonomy" id="1381693"/>
    <lineage>
        <taxon>Eukaryota</taxon>
        <taxon>Sar</taxon>
        <taxon>Alveolata</taxon>
        <taxon>Dinophyceae</taxon>
        <taxon>Suessiales</taxon>
        <taxon>Symbiodiniaceae</taxon>
        <taxon>Durusdinium</taxon>
    </lineage>
</organism>
<reference evidence="2 3" key="1">
    <citation type="submission" date="2024-02" db="EMBL/GenBank/DDBJ databases">
        <authorList>
            <person name="Chen Y."/>
            <person name="Shah S."/>
            <person name="Dougan E. K."/>
            <person name="Thang M."/>
            <person name="Chan C."/>
        </authorList>
    </citation>
    <scope>NUCLEOTIDE SEQUENCE [LARGE SCALE GENOMIC DNA]</scope>
</reference>
<protein>
    <submittedName>
        <fullName evidence="2">Uncharacterized protein</fullName>
    </submittedName>
</protein>
<dbReference type="EMBL" id="CAXAMN010028023">
    <property type="protein sequence ID" value="CAK9114451.1"/>
    <property type="molecule type" value="Genomic_DNA"/>
</dbReference>
<gene>
    <name evidence="2" type="ORF">CCMP2556_LOCUS52909</name>
</gene>
<accession>A0ABP0SQB9</accession>
<comment type="caution">
    <text evidence="2">The sequence shown here is derived from an EMBL/GenBank/DDBJ whole genome shotgun (WGS) entry which is preliminary data.</text>
</comment>
<keyword evidence="3" id="KW-1185">Reference proteome</keyword>
<sequence length="174" mass="18718">MATWLEEDSKLSVDGGPRRRRRDLRGLAAGGTGDGADALRSAIAQGGTARQRRDSAGMVHTRGQDVDSTAVGSTLVTAAKLRDCARAKRLQGAKNLTTAGGNAEHQGVLKAWSQSQVEELIQKLLQQKVLREEKESAGGKGKGGKGKWKAVKRLREGVNFEKFRNGDIVMPRAE</sequence>
<dbReference type="Proteomes" id="UP001642484">
    <property type="component" value="Unassembled WGS sequence"/>
</dbReference>
<dbReference type="InterPro" id="IPR036388">
    <property type="entry name" value="WH-like_DNA-bd_sf"/>
</dbReference>
<feature type="region of interest" description="Disordered" evidence="1">
    <location>
        <begin position="1"/>
        <end position="65"/>
    </location>
</feature>
<evidence type="ECO:0000313" key="3">
    <source>
        <dbReference type="Proteomes" id="UP001642484"/>
    </source>
</evidence>
<dbReference type="Gene3D" id="1.10.10.10">
    <property type="entry name" value="Winged helix-like DNA-binding domain superfamily/Winged helix DNA-binding domain"/>
    <property type="match status" value="1"/>
</dbReference>
<name>A0ABP0SQB9_9DINO</name>
<evidence type="ECO:0000313" key="2">
    <source>
        <dbReference type="EMBL" id="CAK9114451.1"/>
    </source>
</evidence>
<proteinExistence type="predicted"/>